<reference evidence="3" key="1">
    <citation type="submission" date="2020-10" db="EMBL/GenBank/DDBJ databases">
        <title>High-Quality Genome Resource of Clonostachys rosea strain S41 by Oxford Nanopore Long-Read Sequencing.</title>
        <authorList>
            <person name="Wang H."/>
        </authorList>
    </citation>
    <scope>NUCLEOTIDE SEQUENCE</scope>
    <source>
        <strain evidence="3">S41</strain>
    </source>
</reference>
<evidence type="ECO:0000313" key="3">
    <source>
        <dbReference type="EMBL" id="KAF9743909.1"/>
    </source>
</evidence>
<dbReference type="InterPro" id="IPR053175">
    <property type="entry name" value="DHMBA_Reg_Transcription_Factor"/>
</dbReference>
<comment type="caution">
    <text evidence="3">The sequence shown here is derived from an EMBL/GenBank/DDBJ whole genome shotgun (WGS) entry which is preliminary data.</text>
</comment>
<evidence type="ECO:0000313" key="4">
    <source>
        <dbReference type="Proteomes" id="UP000616885"/>
    </source>
</evidence>
<accession>A0A8H7K2K1</accession>
<dbReference type="PROSITE" id="PS50048">
    <property type="entry name" value="ZN2_CY6_FUNGAL_2"/>
    <property type="match status" value="1"/>
</dbReference>
<dbReference type="InterPro" id="IPR001138">
    <property type="entry name" value="Zn2Cys6_DnaBD"/>
</dbReference>
<dbReference type="GO" id="GO:0008270">
    <property type="term" value="F:zinc ion binding"/>
    <property type="evidence" value="ECO:0007669"/>
    <property type="project" value="InterPro"/>
</dbReference>
<dbReference type="AlphaFoldDB" id="A0A8H7K2K1"/>
<keyword evidence="1" id="KW-0539">Nucleus</keyword>
<dbReference type="Gene3D" id="4.10.240.10">
    <property type="entry name" value="Zn(2)-C6 fungal-type DNA-binding domain"/>
    <property type="match status" value="1"/>
</dbReference>
<proteinExistence type="predicted"/>
<dbReference type="PROSITE" id="PS00463">
    <property type="entry name" value="ZN2_CY6_FUNGAL_1"/>
    <property type="match status" value="1"/>
</dbReference>
<protein>
    <recommendedName>
        <fullName evidence="2">Zn(2)-C6 fungal-type domain-containing protein</fullName>
    </recommendedName>
</protein>
<dbReference type="EMBL" id="JADCTT010000016">
    <property type="protein sequence ID" value="KAF9743909.1"/>
    <property type="molecule type" value="Genomic_DNA"/>
</dbReference>
<dbReference type="Pfam" id="PF00172">
    <property type="entry name" value="Zn_clus"/>
    <property type="match status" value="1"/>
</dbReference>
<organism evidence="3 4">
    <name type="scientific">Bionectria ochroleuca</name>
    <name type="common">Gliocladium roseum</name>
    <dbReference type="NCBI Taxonomy" id="29856"/>
    <lineage>
        <taxon>Eukaryota</taxon>
        <taxon>Fungi</taxon>
        <taxon>Dikarya</taxon>
        <taxon>Ascomycota</taxon>
        <taxon>Pezizomycotina</taxon>
        <taxon>Sordariomycetes</taxon>
        <taxon>Hypocreomycetidae</taxon>
        <taxon>Hypocreales</taxon>
        <taxon>Bionectriaceae</taxon>
        <taxon>Clonostachys</taxon>
    </lineage>
</organism>
<dbReference type="Proteomes" id="UP000616885">
    <property type="component" value="Unassembled WGS sequence"/>
</dbReference>
<sequence length="515" mass="58265">MSHRSRGCLRCRQRRVKCDRGRPSCQRCVTRSEPCVGYRDELDLCFQDQTEKTVQKVGLVSQHLHGKACPIPSRNYRARSRSLDRIKAPPLQHPTASASPQLNGISDTEELKDEAVSSFLDNYVIYPCNESSSPGFLEHLPGLFKEVNVRGRFALRWAVEAASLADHSRRKNDASSARKALQQYSQSLNALGKSLSKNGKEPDDYDLMTVVVLDIFETLFIHDDNSFGAHTQGMAHILRLRGHKQFHDPRGWGLFRLAHHRLQKERLAKQLSPLQDSGQWLDSLSSETSFVELEKGAFDVTAVCDRARSLLSRLKYGANSWEEMIQLVREMISVDLNVSRWRDRPEWTFQSLPRSALTGDPECISRLPARVEVHRDIWMAYEWNYHRTGRIILHQTLLECLLQPSIDLPTAVSAHEISNYIDASTSIIHDLADGILSTVPQSLGDIDNTGQCVPPTCDMPGWQAIGAYLLLWPIKIIKSSNSMATETQRHDAELCFERIRERTGMKANLGPLSSI</sequence>
<dbReference type="CDD" id="cd00067">
    <property type="entry name" value="GAL4"/>
    <property type="match status" value="1"/>
</dbReference>
<evidence type="ECO:0000259" key="2">
    <source>
        <dbReference type="PROSITE" id="PS50048"/>
    </source>
</evidence>
<feature type="domain" description="Zn(2)-C6 fungal-type" evidence="2">
    <location>
        <begin position="7"/>
        <end position="36"/>
    </location>
</feature>
<gene>
    <name evidence="3" type="ORF">IM811_006249</name>
</gene>
<dbReference type="PANTHER" id="PTHR38791">
    <property type="entry name" value="ZN(II)2CYS6 TRANSCRIPTION FACTOR (EUROFUNG)-RELATED-RELATED"/>
    <property type="match status" value="1"/>
</dbReference>
<evidence type="ECO:0000256" key="1">
    <source>
        <dbReference type="ARBA" id="ARBA00023242"/>
    </source>
</evidence>
<dbReference type="SUPFAM" id="SSF57701">
    <property type="entry name" value="Zn2/Cys6 DNA-binding domain"/>
    <property type="match status" value="1"/>
</dbReference>
<name>A0A8H7K2K1_BIOOC</name>
<dbReference type="SMART" id="SM00066">
    <property type="entry name" value="GAL4"/>
    <property type="match status" value="1"/>
</dbReference>
<dbReference type="InterPro" id="IPR036864">
    <property type="entry name" value="Zn2-C6_fun-type_DNA-bd_sf"/>
</dbReference>
<dbReference type="GO" id="GO:0000981">
    <property type="term" value="F:DNA-binding transcription factor activity, RNA polymerase II-specific"/>
    <property type="evidence" value="ECO:0007669"/>
    <property type="project" value="InterPro"/>
</dbReference>